<dbReference type="Gene3D" id="3.10.100.10">
    <property type="entry name" value="Mannose-Binding Protein A, subunit A"/>
    <property type="match status" value="2"/>
</dbReference>
<dbReference type="PANTHER" id="PTHR22803">
    <property type="entry name" value="MANNOSE, PHOSPHOLIPASE, LECTIN RECEPTOR RELATED"/>
    <property type="match status" value="1"/>
</dbReference>
<accession>A0AAV1KG38</accession>
<dbReference type="InterPro" id="IPR016187">
    <property type="entry name" value="CTDL_fold"/>
</dbReference>
<dbReference type="Proteomes" id="UP001314205">
    <property type="component" value="Unassembled WGS sequence"/>
</dbReference>
<name>A0AAV1KG38_9NEOP</name>
<keyword evidence="1" id="KW-0732">Signal</keyword>
<dbReference type="PROSITE" id="PS50041">
    <property type="entry name" value="C_TYPE_LECTIN_2"/>
    <property type="match status" value="1"/>
</dbReference>
<evidence type="ECO:0000259" key="2">
    <source>
        <dbReference type="PROSITE" id="PS50041"/>
    </source>
</evidence>
<evidence type="ECO:0000313" key="4">
    <source>
        <dbReference type="Proteomes" id="UP001314205"/>
    </source>
</evidence>
<proteinExistence type="predicted"/>
<dbReference type="SUPFAM" id="SSF56436">
    <property type="entry name" value="C-type lectin-like"/>
    <property type="match status" value="2"/>
</dbReference>
<feature type="signal peptide" evidence="1">
    <location>
        <begin position="1"/>
        <end position="18"/>
    </location>
</feature>
<feature type="domain" description="C-type lectin" evidence="2">
    <location>
        <begin position="171"/>
        <end position="301"/>
    </location>
</feature>
<keyword evidence="4" id="KW-1185">Reference proteome</keyword>
<gene>
    <name evidence="3" type="ORF">PARMNEM_LOCUS3241</name>
</gene>
<evidence type="ECO:0000313" key="3">
    <source>
        <dbReference type="EMBL" id="CAK1581598.1"/>
    </source>
</evidence>
<feature type="chain" id="PRO_5043965239" description="C-type lectin domain-containing protein" evidence="1">
    <location>
        <begin position="19"/>
        <end position="310"/>
    </location>
</feature>
<evidence type="ECO:0000256" key="1">
    <source>
        <dbReference type="SAM" id="SignalP"/>
    </source>
</evidence>
<dbReference type="EMBL" id="CAVLGL010000035">
    <property type="protein sequence ID" value="CAK1581598.1"/>
    <property type="molecule type" value="Genomic_DNA"/>
</dbReference>
<dbReference type="SMART" id="SM00034">
    <property type="entry name" value="CLECT"/>
    <property type="match status" value="2"/>
</dbReference>
<protein>
    <recommendedName>
        <fullName evidence="2">C-type lectin domain-containing protein</fullName>
    </recommendedName>
</protein>
<dbReference type="Pfam" id="PF00059">
    <property type="entry name" value="Lectin_C"/>
    <property type="match status" value="2"/>
</dbReference>
<comment type="caution">
    <text evidence="3">The sequence shown here is derived from an EMBL/GenBank/DDBJ whole genome shotgun (WGS) entry which is preliminary data.</text>
</comment>
<dbReference type="InterPro" id="IPR016186">
    <property type="entry name" value="C-type_lectin-like/link_sf"/>
</dbReference>
<dbReference type="AlphaFoldDB" id="A0AAV1KG38"/>
<organism evidence="3 4">
    <name type="scientific">Parnassius mnemosyne</name>
    <name type="common">clouded apollo</name>
    <dbReference type="NCBI Taxonomy" id="213953"/>
    <lineage>
        <taxon>Eukaryota</taxon>
        <taxon>Metazoa</taxon>
        <taxon>Ecdysozoa</taxon>
        <taxon>Arthropoda</taxon>
        <taxon>Hexapoda</taxon>
        <taxon>Insecta</taxon>
        <taxon>Pterygota</taxon>
        <taxon>Neoptera</taxon>
        <taxon>Endopterygota</taxon>
        <taxon>Lepidoptera</taxon>
        <taxon>Glossata</taxon>
        <taxon>Ditrysia</taxon>
        <taxon>Papilionoidea</taxon>
        <taxon>Papilionidae</taxon>
        <taxon>Parnassiinae</taxon>
        <taxon>Parnassini</taxon>
        <taxon>Parnassius</taxon>
        <taxon>Driopa</taxon>
    </lineage>
</organism>
<sequence length="310" mass="35456">MQVKMYISFVVLFALALASSSSSKKQYRTDYVYNSKTDAFYKLHIETVWNNRAQFICQTEGASLMIPASQQDIMQLHAMIKEFPDIGDYVWVGNDGLDHEPAEEQPIINLEAPTDITLSKKYDCEVLTRWGDVDTHTCYSLLPFICKVKAVNARYDSKCDVYGDGYLYYESVGSCYKISRVAFTWSQAYEECRAEGSHLIVLNSMTEEQLIYNILKTAPRVTGTNAAWFFFAGFRAHKTTDGTPRVFKTIFNQTLEEAGFNQWSVNEPNNAFGNEYCGTIFKNDGKYNDVNCSHQYSFICEKEVKKVRAQ</sequence>
<dbReference type="InterPro" id="IPR001304">
    <property type="entry name" value="C-type_lectin-like"/>
</dbReference>
<dbReference type="InterPro" id="IPR050111">
    <property type="entry name" value="C-type_lectin/snaclec_domain"/>
</dbReference>
<reference evidence="3 4" key="1">
    <citation type="submission" date="2023-11" db="EMBL/GenBank/DDBJ databases">
        <authorList>
            <person name="Hedman E."/>
            <person name="Englund M."/>
            <person name="Stromberg M."/>
            <person name="Nyberg Akerstrom W."/>
            <person name="Nylinder S."/>
            <person name="Jareborg N."/>
            <person name="Kallberg Y."/>
            <person name="Kronander E."/>
        </authorList>
    </citation>
    <scope>NUCLEOTIDE SEQUENCE [LARGE SCALE GENOMIC DNA]</scope>
</reference>
<dbReference type="CDD" id="cd00037">
    <property type="entry name" value="CLECT"/>
    <property type="match status" value="2"/>
</dbReference>